<name>A0A378WUW9_9NOCA</name>
<dbReference type="Proteomes" id="UP000255082">
    <property type="component" value="Unassembled WGS sequence"/>
</dbReference>
<protein>
    <submittedName>
        <fullName evidence="1">Uncharacterized protein</fullName>
    </submittedName>
</protein>
<gene>
    <name evidence="1" type="ORF">NCTC13184_03540</name>
</gene>
<evidence type="ECO:0000313" key="2">
    <source>
        <dbReference type="Proteomes" id="UP000255082"/>
    </source>
</evidence>
<dbReference type="EMBL" id="UGRU01000001">
    <property type="protein sequence ID" value="SUA45018.1"/>
    <property type="molecule type" value="Genomic_DNA"/>
</dbReference>
<reference evidence="1 2" key="1">
    <citation type="submission" date="2018-06" db="EMBL/GenBank/DDBJ databases">
        <authorList>
            <consortium name="Pathogen Informatics"/>
            <person name="Doyle S."/>
        </authorList>
    </citation>
    <scope>NUCLEOTIDE SEQUENCE [LARGE SCALE GENOMIC DNA]</scope>
    <source>
        <strain evidence="1 2">NCTC13184</strain>
    </source>
</reference>
<accession>A0A378WUW9</accession>
<sequence>MPHDDASPDHATPDEMCVRDRLAYLLLEIEAAVVGGTTLEGGVRTAFECFFDVVDDRFLADALADRRRPFAAIGRRG</sequence>
<organism evidence="1 2">
    <name type="scientific">Nocardia africana</name>
    <dbReference type="NCBI Taxonomy" id="134964"/>
    <lineage>
        <taxon>Bacteria</taxon>
        <taxon>Bacillati</taxon>
        <taxon>Actinomycetota</taxon>
        <taxon>Actinomycetes</taxon>
        <taxon>Mycobacteriales</taxon>
        <taxon>Nocardiaceae</taxon>
        <taxon>Nocardia</taxon>
    </lineage>
</organism>
<evidence type="ECO:0000313" key="1">
    <source>
        <dbReference type="EMBL" id="SUA45018.1"/>
    </source>
</evidence>
<proteinExistence type="predicted"/>
<dbReference type="AlphaFoldDB" id="A0A378WUW9"/>